<accession>A0A3N4Z9Y4</accession>
<keyword evidence="10 11" id="KW-0804">Transcription</keyword>
<comment type="PTM">
    <text evidence="11">The Fe-S cluster can be nitrosylated by nitric oxide (NO).</text>
</comment>
<evidence type="ECO:0000256" key="2">
    <source>
        <dbReference type="ARBA" id="ARBA00006597"/>
    </source>
</evidence>
<dbReference type="PROSITE" id="PS00354">
    <property type="entry name" value="HMGI_Y"/>
    <property type="match status" value="1"/>
</dbReference>
<comment type="function">
    <text evidence="11">Acts as a transcriptional regulator. Probably redox-responsive. The apo- but not holo-form probably binds DNA.</text>
</comment>
<dbReference type="EMBL" id="RKQZ01000001">
    <property type="protein sequence ID" value="RPF22668.1"/>
    <property type="molecule type" value="Genomic_DNA"/>
</dbReference>
<dbReference type="PANTHER" id="PTHR38839:SF2">
    <property type="entry name" value="TRANSCRIPTIONAL REGULATOR WHIB7-RELATED"/>
    <property type="match status" value="1"/>
</dbReference>
<dbReference type="GO" id="GO:0045892">
    <property type="term" value="P:negative regulation of DNA-templated transcription"/>
    <property type="evidence" value="ECO:0007669"/>
    <property type="project" value="TreeGrafter"/>
</dbReference>
<feature type="binding site" evidence="11">
    <location>
        <position position="70"/>
    </location>
    <ligand>
        <name>[4Fe-4S] cluster</name>
        <dbReference type="ChEBI" id="CHEBI:49883"/>
    </ligand>
</feature>
<evidence type="ECO:0000256" key="11">
    <source>
        <dbReference type="HAMAP-Rule" id="MF_01479"/>
    </source>
</evidence>
<dbReference type="GO" id="GO:0005737">
    <property type="term" value="C:cytoplasm"/>
    <property type="evidence" value="ECO:0007669"/>
    <property type="project" value="UniProtKB-SubCell"/>
</dbReference>
<comment type="similarity">
    <text evidence="2 11">Belongs to the WhiB family.</text>
</comment>
<reference evidence="14 15" key="1">
    <citation type="submission" date="2018-11" db="EMBL/GenBank/DDBJ databases">
        <title>Sequencing the genomes of 1000 actinobacteria strains.</title>
        <authorList>
            <person name="Klenk H.-P."/>
        </authorList>
    </citation>
    <scope>NUCLEOTIDE SEQUENCE [LARGE SCALE GENOMIC DNA]</scope>
    <source>
        <strain evidence="14 15">DSM 15700</strain>
    </source>
</reference>
<comment type="caution">
    <text evidence="14">The sequence shown here is derived from an EMBL/GenBank/DDBJ whole genome shotgun (WGS) entry which is preliminary data.</text>
</comment>
<keyword evidence="5 11" id="KW-0408">Iron</keyword>
<evidence type="ECO:0000256" key="10">
    <source>
        <dbReference type="ARBA" id="ARBA00023163"/>
    </source>
</evidence>
<name>A0A3N4Z9Y4_9MICO</name>
<evidence type="ECO:0000313" key="15">
    <source>
        <dbReference type="Proteomes" id="UP000280501"/>
    </source>
</evidence>
<dbReference type="InterPro" id="IPR034768">
    <property type="entry name" value="4FE4S_WBL"/>
</dbReference>
<feature type="binding site" evidence="11">
    <location>
        <position position="76"/>
    </location>
    <ligand>
        <name>[4Fe-4S] cluster</name>
        <dbReference type="ChEBI" id="CHEBI:49883"/>
    </ligand>
</feature>
<dbReference type="AlphaFoldDB" id="A0A3N4Z9Y4"/>
<keyword evidence="8 11" id="KW-0238">DNA-binding</keyword>
<dbReference type="InterPro" id="IPR003482">
    <property type="entry name" value="Whib"/>
</dbReference>
<dbReference type="Proteomes" id="UP000280501">
    <property type="component" value="Unassembled WGS sequence"/>
</dbReference>
<keyword evidence="7 11" id="KW-0805">Transcription regulation</keyword>
<dbReference type="InterPro" id="IPR000637">
    <property type="entry name" value="HMGI/Y_DNA-bd_CS"/>
</dbReference>
<gene>
    <name evidence="11" type="primary">whiB</name>
    <name evidence="14" type="ORF">EDD34_3339</name>
</gene>
<sequence length="124" mass="13437">MRLTALLDTLPQGGSGPWNPSTGVATSDVDSREFNRIMDSLLPCRTNDPELWFAEHSTEVERAKTLCRECPLIDGCLAGALERREPWGVWGGEVFVDGSVVARKRGRGRPRKSETAVAGTPAAA</sequence>
<dbReference type="GO" id="GO:0035731">
    <property type="term" value="F:dinitrosyl-iron complex binding"/>
    <property type="evidence" value="ECO:0007669"/>
    <property type="project" value="UniProtKB-UniRule"/>
</dbReference>
<dbReference type="RefSeq" id="WP_123815548.1">
    <property type="nucleotide sequence ID" value="NZ_RKQZ01000001.1"/>
</dbReference>
<dbReference type="GO" id="GO:0051539">
    <property type="term" value="F:4 iron, 4 sulfur cluster binding"/>
    <property type="evidence" value="ECO:0007669"/>
    <property type="project" value="UniProtKB-UniRule"/>
</dbReference>
<keyword evidence="11" id="KW-0963">Cytoplasm</keyword>
<dbReference type="Pfam" id="PF02467">
    <property type="entry name" value="Whib"/>
    <property type="match status" value="1"/>
</dbReference>
<evidence type="ECO:0000256" key="6">
    <source>
        <dbReference type="ARBA" id="ARBA00023014"/>
    </source>
</evidence>
<dbReference type="GO" id="GO:0045454">
    <property type="term" value="P:cell redox homeostasis"/>
    <property type="evidence" value="ECO:0007669"/>
    <property type="project" value="TreeGrafter"/>
</dbReference>
<evidence type="ECO:0000256" key="3">
    <source>
        <dbReference type="ARBA" id="ARBA00022485"/>
    </source>
</evidence>
<feature type="binding site" evidence="11">
    <location>
        <position position="44"/>
    </location>
    <ligand>
        <name>[4Fe-4S] cluster</name>
        <dbReference type="ChEBI" id="CHEBI:49883"/>
    </ligand>
</feature>
<comment type="cofactor">
    <cofactor evidence="11">
        <name>[4Fe-4S] cluster</name>
        <dbReference type="ChEBI" id="CHEBI:49883"/>
    </cofactor>
    <text evidence="11">Binds 1 [4Fe-4S] cluster per subunit. Following nitrosylation of the [4Fe-4S] cluster binds 1 [4Fe-8(NO)] cluster per subunit.</text>
</comment>
<keyword evidence="4 11" id="KW-0479">Metal-binding</keyword>
<dbReference type="GO" id="GO:0047134">
    <property type="term" value="F:protein-disulfide reductase [NAD(P)H] activity"/>
    <property type="evidence" value="ECO:0007669"/>
    <property type="project" value="TreeGrafter"/>
</dbReference>
<dbReference type="GO" id="GO:0003677">
    <property type="term" value="F:DNA binding"/>
    <property type="evidence" value="ECO:0007669"/>
    <property type="project" value="UniProtKB-UniRule"/>
</dbReference>
<evidence type="ECO:0000259" key="13">
    <source>
        <dbReference type="PROSITE" id="PS51674"/>
    </source>
</evidence>
<proteinExistence type="inferred from homology"/>
<evidence type="ECO:0000256" key="9">
    <source>
        <dbReference type="ARBA" id="ARBA00023157"/>
    </source>
</evidence>
<keyword evidence="15" id="KW-1185">Reference proteome</keyword>
<keyword evidence="9 11" id="KW-1015">Disulfide bond</keyword>
<feature type="binding site" evidence="11">
    <location>
        <position position="67"/>
    </location>
    <ligand>
        <name>[4Fe-4S] cluster</name>
        <dbReference type="ChEBI" id="CHEBI:49883"/>
    </ligand>
</feature>
<protein>
    <recommendedName>
        <fullName evidence="11">Transcriptional regulator WhiB</fullName>
    </recommendedName>
</protein>
<dbReference type="HAMAP" id="MF_01479">
    <property type="entry name" value="WhiB"/>
    <property type="match status" value="1"/>
</dbReference>
<comment type="PTM">
    <text evidence="11">Upon Fe-S cluster removal intramolecular disulfide bonds are formed.</text>
</comment>
<evidence type="ECO:0000313" key="14">
    <source>
        <dbReference type="EMBL" id="RPF22668.1"/>
    </source>
</evidence>
<evidence type="ECO:0000256" key="12">
    <source>
        <dbReference type="SAM" id="MobiDB-lite"/>
    </source>
</evidence>
<dbReference type="GO" id="GO:0046872">
    <property type="term" value="F:metal ion binding"/>
    <property type="evidence" value="ECO:0007669"/>
    <property type="project" value="UniProtKB-KW"/>
</dbReference>
<evidence type="ECO:0000256" key="1">
    <source>
        <dbReference type="ARBA" id="ARBA00004496"/>
    </source>
</evidence>
<evidence type="ECO:0000256" key="7">
    <source>
        <dbReference type="ARBA" id="ARBA00023015"/>
    </source>
</evidence>
<comment type="subcellular location">
    <subcellularLocation>
        <location evidence="1 11">Cytoplasm</location>
    </subcellularLocation>
</comment>
<organism evidence="14 15">
    <name type="scientific">Myceligenerans xiligouense</name>
    <dbReference type="NCBI Taxonomy" id="253184"/>
    <lineage>
        <taxon>Bacteria</taxon>
        <taxon>Bacillati</taxon>
        <taxon>Actinomycetota</taxon>
        <taxon>Actinomycetes</taxon>
        <taxon>Micrococcales</taxon>
        <taxon>Promicromonosporaceae</taxon>
        <taxon>Myceligenerans</taxon>
    </lineage>
</organism>
<feature type="domain" description="4Fe-4S Wbl-type" evidence="13">
    <location>
        <begin position="43"/>
        <end position="100"/>
    </location>
</feature>
<keyword evidence="6 11" id="KW-0411">Iron-sulfur</keyword>
<evidence type="ECO:0000256" key="8">
    <source>
        <dbReference type="ARBA" id="ARBA00023125"/>
    </source>
</evidence>
<dbReference type="PROSITE" id="PS51674">
    <property type="entry name" value="4FE4S_WBL"/>
    <property type="match status" value="1"/>
</dbReference>
<feature type="region of interest" description="Disordered" evidence="12">
    <location>
        <begin position="104"/>
        <end position="124"/>
    </location>
</feature>
<evidence type="ECO:0000256" key="5">
    <source>
        <dbReference type="ARBA" id="ARBA00023004"/>
    </source>
</evidence>
<dbReference type="OrthoDB" id="5244115at2"/>
<dbReference type="PANTHER" id="PTHR38839">
    <property type="entry name" value="TRANSCRIPTIONAL REGULATOR WHID-RELATED"/>
    <property type="match status" value="1"/>
</dbReference>
<evidence type="ECO:0000256" key="4">
    <source>
        <dbReference type="ARBA" id="ARBA00022723"/>
    </source>
</evidence>
<keyword evidence="3 11" id="KW-0004">4Fe-4S</keyword>